<evidence type="ECO:0000259" key="9">
    <source>
        <dbReference type="Pfam" id="PF20473"/>
    </source>
</evidence>
<evidence type="ECO:0000259" key="6">
    <source>
        <dbReference type="Pfam" id="PF20465"/>
    </source>
</evidence>
<name>A0AAW6ZLQ2_9ACTO</name>
<dbReference type="Proteomes" id="UP001225576">
    <property type="component" value="Unassembled WGS sequence"/>
</dbReference>
<dbReference type="PANTHER" id="PTHR33841:SF1">
    <property type="entry name" value="DNA METHYLTRANSFERASE A"/>
    <property type="match status" value="1"/>
</dbReference>
<evidence type="ECO:0000313" key="11">
    <source>
        <dbReference type="Proteomes" id="UP001225576"/>
    </source>
</evidence>
<dbReference type="Pfam" id="PF20467">
    <property type="entry name" value="MmeI_C"/>
    <property type="match status" value="1"/>
</dbReference>
<evidence type="ECO:0000256" key="3">
    <source>
        <dbReference type="ARBA" id="ARBA00022679"/>
    </source>
</evidence>
<keyword evidence="3" id="KW-0808">Transferase</keyword>
<dbReference type="GO" id="GO:0032259">
    <property type="term" value="P:methylation"/>
    <property type="evidence" value="ECO:0007669"/>
    <property type="project" value="UniProtKB-KW"/>
</dbReference>
<dbReference type="InterPro" id="IPR046820">
    <property type="entry name" value="MmeI_TRD"/>
</dbReference>
<feature type="domain" description="MmeI-like N-terminal" evidence="5">
    <location>
        <begin position="14"/>
        <end position="182"/>
    </location>
</feature>
<dbReference type="RefSeq" id="WP_285170944.1">
    <property type="nucleotide sequence ID" value="NZ_JASPDQ010000034.1"/>
</dbReference>
<evidence type="ECO:0000259" key="5">
    <source>
        <dbReference type="Pfam" id="PF20464"/>
    </source>
</evidence>
<evidence type="ECO:0000256" key="2">
    <source>
        <dbReference type="ARBA" id="ARBA00022603"/>
    </source>
</evidence>
<organism evidence="10 11">
    <name type="scientific">Trueperella bernardiae</name>
    <dbReference type="NCBI Taxonomy" id="59561"/>
    <lineage>
        <taxon>Bacteria</taxon>
        <taxon>Bacillati</taxon>
        <taxon>Actinomycetota</taxon>
        <taxon>Actinomycetes</taxon>
        <taxon>Actinomycetales</taxon>
        <taxon>Actinomycetaceae</taxon>
        <taxon>Trueperella</taxon>
    </lineage>
</organism>
<evidence type="ECO:0000256" key="1">
    <source>
        <dbReference type="ARBA" id="ARBA00011900"/>
    </source>
</evidence>
<dbReference type="InterPro" id="IPR050953">
    <property type="entry name" value="N4_N6_ade-DNA_methylase"/>
</dbReference>
<feature type="domain" description="MmeI-like helicase spacer" evidence="6">
    <location>
        <begin position="189"/>
        <end position="267"/>
    </location>
</feature>
<dbReference type="AlphaFoldDB" id="A0AAW6ZLQ2"/>
<dbReference type="InterPro" id="IPR029063">
    <property type="entry name" value="SAM-dependent_MTases_sf"/>
</dbReference>
<gene>
    <name evidence="10" type="ORF">QP858_09745</name>
</gene>
<evidence type="ECO:0000259" key="7">
    <source>
        <dbReference type="Pfam" id="PF20466"/>
    </source>
</evidence>
<proteinExistence type="predicted"/>
<dbReference type="InterPro" id="IPR046819">
    <property type="entry name" value="MmeI_hel"/>
</dbReference>
<dbReference type="SUPFAM" id="SSF53335">
    <property type="entry name" value="S-adenosyl-L-methionine-dependent methyltransferases"/>
    <property type="match status" value="1"/>
</dbReference>
<feature type="domain" description="MmeI-like DNA-methyltransferase" evidence="9">
    <location>
        <begin position="349"/>
        <end position="599"/>
    </location>
</feature>
<dbReference type="EMBL" id="JASPDQ010000034">
    <property type="protein sequence ID" value="MDK8602735.1"/>
    <property type="molecule type" value="Genomic_DNA"/>
</dbReference>
<feature type="domain" description="MmeI-like C-terminal" evidence="8">
    <location>
        <begin position="840"/>
        <end position="909"/>
    </location>
</feature>
<feature type="domain" description="MmeI-like target recognition" evidence="7">
    <location>
        <begin position="633"/>
        <end position="835"/>
    </location>
</feature>
<evidence type="ECO:0000259" key="8">
    <source>
        <dbReference type="Pfam" id="PF20467"/>
    </source>
</evidence>
<dbReference type="Pfam" id="PF20473">
    <property type="entry name" value="MmeI_Mtase"/>
    <property type="match status" value="1"/>
</dbReference>
<dbReference type="Pfam" id="PF20464">
    <property type="entry name" value="MmeI_N"/>
    <property type="match status" value="1"/>
</dbReference>
<keyword evidence="2 10" id="KW-0489">Methyltransferase</keyword>
<comment type="caution">
    <text evidence="10">The sequence shown here is derived from an EMBL/GenBank/DDBJ whole genome shotgun (WGS) entry which is preliminary data.</text>
</comment>
<sequence>MQTKPLSWDQIRANAAAFVHEWAGESYERGESQSFWTELFAVYGIRRRKVAQYESRARKADGGAGFIDVFWPGMLIAEQKSLGKDLVAAEDQALTYLANVPEAEQPRYVITCDFETFRLRDLEAPAGDADAVVEFPLEQLPVEAERLGFIAGYQKRQFGSAEQAAASVKAAQLMADLYVELEGSGYDEHEASVFLVRTLFALFADDSGLWERDLFLEFIQTRTAEDGSDLGAQLTALFQVLNRPVNKRMAGTDELMLRFPYVNGSVFGEAVSIPYFTASMRQKLIAACHFNWGGISPAIFGSLFQAVKSKEARRELGEHYTTEENILKLIGPLFLDELRAEFVANIHSRPGLRKLHERLGQMRFLDPACGCGNFLIVAYRELRVLELQILVRLQELSGKQVQTSLVMDEDERVRVRMSHFSGIELEEWPATIARIAMFLVNHQANQDMSLKIGVSPEQLPLTESAHILVDNALRLDWNEVVPASEHVYVMGNPPFIGQYTKTAEQTADMKAVWGADYDGYLDYVTGWHAQAMHYFADQPVGRFAFVTTNSIAQGQPVPALFGPLHREGWTIPFAHRTFAWSSEAPGAAGVHCVIVGFSKGIPLRGARLFSYERSQGQPVEEPVTAINPYLVEGPWVLVGKRSKPLAQLPAVLYGCKPADGGHLIVEPAEQAKVAADPVAAKYLRRYVGARELIHGLPRWCFWLEDLDPADLNRSVLMRARVEGVREFRAASNKRATQELAMTPHLFAERRPMTGGYLCIPIHVSETRRFYPAARFTEQVISSNANFVAPDEDGFAFAVISSSAFIAWQRMVGGALESRLRFSNTLVWNTLPLPELSESERGKLIQAGAGVLEARALHPERSLAQHYNPLAMDPALVKAHAALDRVMDCILNLPSGATEKERQTRLMELYAARV</sequence>
<evidence type="ECO:0000256" key="4">
    <source>
        <dbReference type="ARBA" id="ARBA00047942"/>
    </source>
</evidence>
<dbReference type="PANTHER" id="PTHR33841">
    <property type="entry name" value="DNA METHYLTRANSFERASE YEEA-RELATED"/>
    <property type="match status" value="1"/>
</dbReference>
<accession>A0AAW6ZLQ2</accession>
<reference evidence="10" key="1">
    <citation type="submission" date="2023-05" db="EMBL/GenBank/DDBJ databases">
        <title>Genomic Catalog of Human Bladder Bacteria.</title>
        <authorList>
            <person name="Du J."/>
        </authorList>
    </citation>
    <scope>NUCLEOTIDE SEQUENCE</scope>
    <source>
        <strain evidence="10">UMB1304A</strain>
    </source>
</reference>
<protein>
    <recommendedName>
        <fullName evidence="1">site-specific DNA-methyltransferase (adenine-specific)</fullName>
        <ecNumber evidence="1">2.1.1.72</ecNumber>
    </recommendedName>
</protein>
<dbReference type="EC" id="2.1.1.72" evidence="1"/>
<dbReference type="GO" id="GO:0009007">
    <property type="term" value="F:site-specific DNA-methyltransferase (adenine-specific) activity"/>
    <property type="evidence" value="ECO:0007669"/>
    <property type="project" value="UniProtKB-EC"/>
</dbReference>
<comment type="catalytic activity">
    <reaction evidence="4">
        <text>a 2'-deoxyadenosine in DNA + S-adenosyl-L-methionine = an N(6)-methyl-2'-deoxyadenosine in DNA + S-adenosyl-L-homocysteine + H(+)</text>
        <dbReference type="Rhea" id="RHEA:15197"/>
        <dbReference type="Rhea" id="RHEA-COMP:12418"/>
        <dbReference type="Rhea" id="RHEA-COMP:12419"/>
        <dbReference type="ChEBI" id="CHEBI:15378"/>
        <dbReference type="ChEBI" id="CHEBI:57856"/>
        <dbReference type="ChEBI" id="CHEBI:59789"/>
        <dbReference type="ChEBI" id="CHEBI:90615"/>
        <dbReference type="ChEBI" id="CHEBI:90616"/>
        <dbReference type="EC" id="2.1.1.72"/>
    </reaction>
</comment>
<dbReference type="InterPro" id="IPR046816">
    <property type="entry name" value="MmeI_Mtase"/>
</dbReference>
<dbReference type="Pfam" id="PF20465">
    <property type="entry name" value="MmeI_hel"/>
    <property type="match status" value="1"/>
</dbReference>
<dbReference type="InterPro" id="IPR046818">
    <property type="entry name" value="MmeI_C"/>
</dbReference>
<evidence type="ECO:0000313" key="10">
    <source>
        <dbReference type="EMBL" id="MDK8602735.1"/>
    </source>
</evidence>
<dbReference type="Gene3D" id="3.40.50.150">
    <property type="entry name" value="Vaccinia Virus protein VP39"/>
    <property type="match status" value="1"/>
</dbReference>
<dbReference type="InterPro" id="IPR046817">
    <property type="entry name" value="MmeI_N"/>
</dbReference>
<dbReference type="Pfam" id="PF20466">
    <property type="entry name" value="MmeI_TRD"/>
    <property type="match status" value="1"/>
</dbReference>